<evidence type="ECO:0000313" key="1">
    <source>
        <dbReference type="EMBL" id="AAV60038.1"/>
    </source>
</evidence>
<evidence type="ECO:0008006" key="3">
    <source>
        <dbReference type="Google" id="ProtNLM"/>
    </source>
</evidence>
<dbReference type="AlphaFoldDB" id="Q5M5Y1"/>
<dbReference type="STRING" id="264199.stu0316"/>
<evidence type="ECO:0000313" key="2">
    <source>
        <dbReference type="Proteomes" id="UP000001170"/>
    </source>
</evidence>
<dbReference type="EMBL" id="CP000023">
    <property type="protein sequence ID" value="AAV60038.1"/>
    <property type="molecule type" value="Genomic_DNA"/>
</dbReference>
<gene>
    <name evidence="1" type="ordered locus">stu0316</name>
</gene>
<dbReference type="InterPro" id="IPR003772">
    <property type="entry name" value="YceD"/>
</dbReference>
<dbReference type="eggNOG" id="COG1399">
    <property type="taxonomic scope" value="Bacteria"/>
</dbReference>
<reference evidence="1 2" key="1">
    <citation type="journal article" date="2004" name="Nat. Biotechnol.">
        <title>Complete sequence and comparative genome analysis of the dairy bacterium Streptococcus thermophilus.</title>
        <authorList>
            <person name="Bolotin A."/>
            <person name="Quinquis B."/>
            <person name="Renault P."/>
            <person name="Sorokin A."/>
            <person name="Ehrlich S.D."/>
            <person name="Kulakauskas S."/>
            <person name="Lapidus A."/>
            <person name="Goltsman E."/>
            <person name="Mazur M."/>
            <person name="Pusch G.D."/>
            <person name="Fonstein M."/>
            <person name="Overbeek R."/>
            <person name="Kyprides N."/>
            <person name="Purnelle B."/>
            <person name="Prozzi D."/>
            <person name="Ngui K."/>
            <person name="Masuy D."/>
            <person name="Hancy F."/>
            <person name="Burteau S."/>
            <person name="Boutry M."/>
            <person name="Delcour J."/>
            <person name="Goffeau A."/>
            <person name="Hols P."/>
        </authorList>
    </citation>
    <scope>NUCLEOTIDE SEQUENCE [LARGE SCALE GENOMIC DNA]</scope>
    <source>
        <strain evidence="2">ATCC BAA-250 / LMG 18311</strain>
    </source>
</reference>
<dbReference type="KEGG" id="stl:stu0316"/>
<keyword evidence="2" id="KW-1185">Reference proteome</keyword>
<dbReference type="Proteomes" id="UP000001170">
    <property type="component" value="Chromosome"/>
</dbReference>
<name>Q5M5Y1_STRT2</name>
<organism evidence="1 2">
    <name type="scientific">Streptococcus thermophilus (strain ATCC BAA-250 / LMG 18311)</name>
    <dbReference type="NCBI Taxonomy" id="264199"/>
    <lineage>
        <taxon>Bacteria</taxon>
        <taxon>Bacillati</taxon>
        <taxon>Bacillota</taxon>
        <taxon>Bacilli</taxon>
        <taxon>Lactobacillales</taxon>
        <taxon>Streptococcaceae</taxon>
        <taxon>Streptococcus</taxon>
    </lineage>
</organism>
<sequence length="180" mass="20247">MKMIYLSEVRKSPEGLAFNEAPSLLESIKERYDQVLNLEQLQASGQVVYDNGLYLLDYQLSYDITLPSSRSLEPATLGFNYLVSETFIQEADAALQKELVEENLVLILNDDTIDLNESILDNILLNIPLRVLTPEEESGQILLSGKDWEVLSEEDFAALKQGEKEASNPFAQLNGLFDDN</sequence>
<accession>Q5M5Y1</accession>
<dbReference type="Pfam" id="PF02620">
    <property type="entry name" value="YceD"/>
    <property type="match status" value="1"/>
</dbReference>
<proteinExistence type="predicted"/>
<protein>
    <recommendedName>
        <fullName evidence="3">DUF177 domain-containing protein</fullName>
    </recommendedName>
</protein>
<dbReference type="HOGENOM" id="CLU_100236_3_1_9"/>